<dbReference type="HOGENOM" id="CLU_171702_0_0_9"/>
<gene>
    <name evidence="1" type="ORF">HMPREF9498_01923</name>
</gene>
<reference evidence="1 2" key="1">
    <citation type="submission" date="2010-07" db="EMBL/GenBank/DDBJ databases">
        <authorList>
            <person name="Sid Ahmed O."/>
        </authorList>
    </citation>
    <scope>NUCLEOTIDE SEQUENCE [LARGE SCALE GENOMIC DNA]</scope>
    <source>
        <strain evidence="1 2">TX4248</strain>
    </source>
</reference>
<comment type="caution">
    <text evidence="1">The sequence shown here is derived from an EMBL/GenBank/DDBJ whole genome shotgun (WGS) entry which is preliminary data.</text>
</comment>
<dbReference type="Proteomes" id="UP000004846">
    <property type="component" value="Unassembled WGS sequence"/>
</dbReference>
<name>A0A125W5K1_ENTFL</name>
<proteinExistence type="predicted"/>
<evidence type="ECO:0000313" key="1">
    <source>
        <dbReference type="EMBL" id="EFM82508.1"/>
    </source>
</evidence>
<accession>A0A125W5K1</accession>
<dbReference type="EMBL" id="AEBR01000063">
    <property type="protein sequence ID" value="EFM82508.1"/>
    <property type="molecule type" value="Genomic_DNA"/>
</dbReference>
<evidence type="ECO:0000313" key="2">
    <source>
        <dbReference type="Proteomes" id="UP000004846"/>
    </source>
</evidence>
<protein>
    <submittedName>
        <fullName evidence="1">Uncharacterized protein</fullName>
    </submittedName>
</protein>
<dbReference type="RefSeq" id="WP_002355597.1">
    <property type="nucleotide sequence ID" value="NZ_GL454461.1"/>
</dbReference>
<organism evidence="1 2">
    <name type="scientific">Enterococcus faecalis TX4248</name>
    <dbReference type="NCBI Taxonomy" id="749495"/>
    <lineage>
        <taxon>Bacteria</taxon>
        <taxon>Bacillati</taxon>
        <taxon>Bacillota</taxon>
        <taxon>Bacilli</taxon>
        <taxon>Lactobacillales</taxon>
        <taxon>Enterococcaceae</taxon>
        <taxon>Enterococcus</taxon>
    </lineage>
</organism>
<dbReference type="AlphaFoldDB" id="A0A125W5K1"/>
<sequence>MQKICWILSVNRDGAMLYVGSPANGGPWLFSNKEQQNIKAFFQPTYEIDFISYDVLSEEVPEAAFILYNEMLAPYLPEKITKVGQPIAYVDIATKNYEQFKKALVAKSSQE</sequence>